<keyword evidence="1" id="KW-0472">Membrane</keyword>
<evidence type="ECO:0000256" key="1">
    <source>
        <dbReference type="SAM" id="Phobius"/>
    </source>
</evidence>
<feature type="transmembrane region" description="Helical" evidence="1">
    <location>
        <begin position="178"/>
        <end position="199"/>
    </location>
</feature>
<dbReference type="Proteomes" id="UP001139369">
    <property type="component" value="Unassembled WGS sequence"/>
</dbReference>
<dbReference type="AlphaFoldDB" id="A0A9X1VVM5"/>
<keyword evidence="1" id="KW-1133">Transmembrane helix</keyword>
<feature type="transmembrane region" description="Helical" evidence="1">
    <location>
        <begin position="95"/>
        <end position="113"/>
    </location>
</feature>
<feature type="transmembrane region" description="Helical" evidence="1">
    <location>
        <begin position="66"/>
        <end position="83"/>
    </location>
</feature>
<protein>
    <submittedName>
        <fullName evidence="2">Uncharacterized protein</fullName>
    </submittedName>
</protein>
<gene>
    <name evidence="2" type="ORF">MC378_14950</name>
</gene>
<name>A0A9X1VVM5_9FLAO</name>
<feature type="transmembrane region" description="Helical" evidence="1">
    <location>
        <begin position="150"/>
        <end position="172"/>
    </location>
</feature>
<accession>A0A9X1VVM5</accession>
<keyword evidence="3" id="KW-1185">Reference proteome</keyword>
<reference evidence="2" key="1">
    <citation type="submission" date="2022-02" db="EMBL/GenBank/DDBJ databases">
        <title>Polaribacter sp. MSW13, isolated from seawater.</title>
        <authorList>
            <person name="Kristyanto S."/>
            <person name="Jung J."/>
            <person name="Jeon C.O."/>
        </authorList>
    </citation>
    <scope>NUCLEOTIDE SEQUENCE</scope>
    <source>
        <strain evidence="2">MSW13</strain>
    </source>
</reference>
<keyword evidence="1" id="KW-0812">Transmembrane</keyword>
<comment type="caution">
    <text evidence="2">The sequence shown here is derived from an EMBL/GenBank/DDBJ whole genome shotgun (WGS) entry which is preliminary data.</text>
</comment>
<evidence type="ECO:0000313" key="2">
    <source>
        <dbReference type="EMBL" id="MCI2230476.1"/>
    </source>
</evidence>
<dbReference type="RefSeq" id="WP_242179610.1">
    <property type="nucleotide sequence ID" value="NZ_JAKQYM010000027.1"/>
</dbReference>
<dbReference type="EMBL" id="JAKQYM010000027">
    <property type="protein sequence ID" value="MCI2230476.1"/>
    <property type="molecule type" value="Genomic_DNA"/>
</dbReference>
<sequence>MRKENTFLNHLWNVFSRDFRAKGEIGRNEIKVWKQNMWNMTFYPIFTFKLNANNHLTNITDKLNPIGKTIVGIFSIGILYFVFTNFSTDFNFLENWLSILIVSVFLLIFITVFRKLYQSEKQNQLDEIFKFLDIEVEEKKPEKEWSLKNILIRLFTYPFCLFLIGLNIFLIIPNGQYILALGTFGFVGFYLFADLKMIFKK</sequence>
<evidence type="ECO:0000313" key="3">
    <source>
        <dbReference type="Proteomes" id="UP001139369"/>
    </source>
</evidence>
<organism evidence="2 3">
    <name type="scientific">Polaribacter marinus</name>
    <dbReference type="NCBI Taxonomy" id="2916838"/>
    <lineage>
        <taxon>Bacteria</taxon>
        <taxon>Pseudomonadati</taxon>
        <taxon>Bacteroidota</taxon>
        <taxon>Flavobacteriia</taxon>
        <taxon>Flavobacteriales</taxon>
        <taxon>Flavobacteriaceae</taxon>
    </lineage>
</organism>
<proteinExistence type="predicted"/>